<protein>
    <submittedName>
        <fullName evidence="2">Monoamine oxidase</fullName>
    </submittedName>
</protein>
<accession>A0A3N1GWJ1</accession>
<feature type="domain" description="Amine oxidase" evidence="1">
    <location>
        <begin position="64"/>
        <end position="525"/>
    </location>
</feature>
<dbReference type="GO" id="GO:0009063">
    <property type="term" value="P:amino acid catabolic process"/>
    <property type="evidence" value="ECO:0007669"/>
    <property type="project" value="TreeGrafter"/>
</dbReference>
<dbReference type="Gene3D" id="3.90.660.10">
    <property type="match status" value="1"/>
</dbReference>
<dbReference type="Gene3D" id="3.50.50.60">
    <property type="entry name" value="FAD/NAD(P)-binding domain"/>
    <property type="match status" value="1"/>
</dbReference>
<organism evidence="2 3">
    <name type="scientific">Pseudokineococcus lusitanus</name>
    <dbReference type="NCBI Taxonomy" id="763993"/>
    <lineage>
        <taxon>Bacteria</taxon>
        <taxon>Bacillati</taxon>
        <taxon>Actinomycetota</taxon>
        <taxon>Actinomycetes</taxon>
        <taxon>Kineosporiales</taxon>
        <taxon>Kineosporiaceae</taxon>
        <taxon>Pseudokineococcus</taxon>
    </lineage>
</organism>
<dbReference type="SUPFAM" id="SSF51905">
    <property type="entry name" value="FAD/NAD(P)-binding domain"/>
    <property type="match status" value="1"/>
</dbReference>
<dbReference type="InterPro" id="IPR006311">
    <property type="entry name" value="TAT_signal"/>
</dbReference>
<dbReference type="InterPro" id="IPR002937">
    <property type="entry name" value="Amino_oxidase"/>
</dbReference>
<dbReference type="AlphaFoldDB" id="A0A3N1GWJ1"/>
<dbReference type="SUPFAM" id="SSF54373">
    <property type="entry name" value="FAD-linked reductases, C-terminal domain"/>
    <property type="match status" value="1"/>
</dbReference>
<dbReference type="Pfam" id="PF01593">
    <property type="entry name" value="Amino_oxidase"/>
    <property type="match status" value="1"/>
</dbReference>
<evidence type="ECO:0000313" key="2">
    <source>
        <dbReference type="EMBL" id="ROP34620.1"/>
    </source>
</evidence>
<gene>
    <name evidence="2" type="ORF">EDC03_2436</name>
</gene>
<name>A0A3N1GWJ1_9ACTN</name>
<dbReference type="InParanoid" id="A0A3N1GWJ1"/>
<evidence type="ECO:0000259" key="1">
    <source>
        <dbReference type="Pfam" id="PF01593"/>
    </source>
</evidence>
<proteinExistence type="predicted"/>
<dbReference type="Gene3D" id="1.20.1440.240">
    <property type="match status" value="1"/>
</dbReference>
<dbReference type="GO" id="GO:0001716">
    <property type="term" value="F:L-amino-acid oxidase activity"/>
    <property type="evidence" value="ECO:0007669"/>
    <property type="project" value="TreeGrafter"/>
</dbReference>
<dbReference type="PANTHER" id="PTHR10742:SF342">
    <property type="entry name" value="AMINE OXIDASE"/>
    <property type="match status" value="1"/>
</dbReference>
<reference evidence="2 3" key="1">
    <citation type="journal article" date="2015" name="Stand. Genomic Sci.">
        <title>Genomic Encyclopedia of Bacterial and Archaeal Type Strains, Phase III: the genomes of soil and plant-associated and newly described type strains.</title>
        <authorList>
            <person name="Whitman W.B."/>
            <person name="Woyke T."/>
            <person name="Klenk H.P."/>
            <person name="Zhou Y."/>
            <person name="Lilburn T.G."/>
            <person name="Beck B.J."/>
            <person name="De Vos P."/>
            <person name="Vandamme P."/>
            <person name="Eisen J.A."/>
            <person name="Garrity G."/>
            <person name="Hugenholtz P."/>
            <person name="Kyrpides N.C."/>
        </authorList>
    </citation>
    <scope>NUCLEOTIDE SEQUENCE [LARGE SCALE GENOMIC DNA]</scope>
    <source>
        <strain evidence="2 3">CECT 7306</strain>
    </source>
</reference>
<dbReference type="InterPro" id="IPR050281">
    <property type="entry name" value="Flavin_monoamine_oxidase"/>
</dbReference>
<dbReference type="Proteomes" id="UP000276232">
    <property type="component" value="Unassembled WGS sequence"/>
</dbReference>
<dbReference type="PANTHER" id="PTHR10742">
    <property type="entry name" value="FLAVIN MONOAMINE OXIDASE"/>
    <property type="match status" value="1"/>
</dbReference>
<dbReference type="PROSITE" id="PS51318">
    <property type="entry name" value="TAT"/>
    <property type="match status" value="1"/>
</dbReference>
<dbReference type="PRINTS" id="PR00419">
    <property type="entry name" value="ADXRDTASE"/>
</dbReference>
<sequence length="533" mass="57797">MPTTRRQFLQSVGVAGGAGVMYSTMGALGLAPTAAAAPYTPPRSGDFTLAGRSAARVVVLGAGIAGLTTAYELQKAGYQVTVLEARDRPGGRNWTVRGGTRETDLKGETQHARFAEGQYLNAGPARIAQHMVTLDYCRELGVPVEVFTNVNADSYYFDEGTTPLSGTPVRHRTTKADTYGYVSELLARATDSGSLDGYLTGADKEALLSFLGGWGAIGRRVEGDPAASWKYTGTSRRGYEVLPGAGTQAGTPLGPPPSLSDVLQSNLGRNISFEFGFDQAMLMFQPVGGMDRIPYAFERAVDRRNIVYRAEVGGITNTPTGVDVTYTTRGRRRTVTADFCVCTIPPMVLKKIPTNFAPEVGTALAYAQAAPAGKIALQYDRRWWETDENIYGGITNTNMDIGTIWYPSSGYHGDRGTVVGYYNFGNNALAYGRLSHKERLSRALVQGQKVHGQKYARGIEASFSVSWENTRYSEGGWVSWPSRESAEYRRLLQPEGRTYFAGDHLSHYTSWMSGAIESARASVTALHQRALAG</sequence>
<comment type="caution">
    <text evidence="2">The sequence shown here is derived from an EMBL/GenBank/DDBJ whole genome shotgun (WGS) entry which is preliminary data.</text>
</comment>
<dbReference type="InterPro" id="IPR036188">
    <property type="entry name" value="FAD/NAD-bd_sf"/>
</dbReference>
<dbReference type="EMBL" id="RJKN01000006">
    <property type="protein sequence ID" value="ROP34620.1"/>
    <property type="molecule type" value="Genomic_DNA"/>
</dbReference>
<evidence type="ECO:0000313" key="3">
    <source>
        <dbReference type="Proteomes" id="UP000276232"/>
    </source>
</evidence>
<keyword evidence="3" id="KW-1185">Reference proteome</keyword>